<dbReference type="AlphaFoldDB" id="A0A2S7WM37"/>
<feature type="domain" description="Fibronectin type-III" evidence="6">
    <location>
        <begin position="364"/>
        <end position="450"/>
    </location>
</feature>
<dbReference type="GO" id="GO:0004518">
    <property type="term" value="F:nuclease activity"/>
    <property type="evidence" value="ECO:0007669"/>
    <property type="project" value="UniProtKB-KW"/>
</dbReference>
<evidence type="ECO:0000313" key="8">
    <source>
        <dbReference type="Proteomes" id="UP000238882"/>
    </source>
</evidence>
<keyword evidence="4" id="KW-0378">Hydrolase</keyword>
<dbReference type="InterPro" id="IPR026444">
    <property type="entry name" value="Secre_tail"/>
</dbReference>
<gene>
    <name evidence="7" type="ORF">BTO18_05520</name>
</gene>
<dbReference type="NCBIfam" id="TIGR04183">
    <property type="entry name" value="Por_Secre_tail"/>
    <property type="match status" value="1"/>
</dbReference>
<dbReference type="Pfam" id="PF18962">
    <property type="entry name" value="Por_Secre_tail"/>
    <property type="match status" value="1"/>
</dbReference>
<comment type="caution">
    <text evidence="7">The sequence shown here is derived from an EMBL/GenBank/DDBJ whole genome shotgun (WGS) entry which is preliminary data.</text>
</comment>
<dbReference type="InterPro" id="IPR036116">
    <property type="entry name" value="FN3_sf"/>
</dbReference>
<dbReference type="RefSeq" id="WP_105015269.1">
    <property type="nucleotide sequence ID" value="NZ_MSCN01000001.1"/>
</dbReference>
<dbReference type="SMART" id="SM00060">
    <property type="entry name" value="FN3"/>
    <property type="match status" value="2"/>
</dbReference>
<dbReference type="InterPro" id="IPR001322">
    <property type="entry name" value="Lamin_tail_dom"/>
</dbReference>
<evidence type="ECO:0000256" key="5">
    <source>
        <dbReference type="SAM" id="SignalP"/>
    </source>
</evidence>
<dbReference type="Gene3D" id="2.60.40.10">
    <property type="entry name" value="Immunoglobulins"/>
    <property type="match status" value="2"/>
</dbReference>
<keyword evidence="2" id="KW-0540">Nuclease</keyword>
<organism evidence="7 8">
    <name type="scientific">Polaribacter porphyrae</name>
    <dbReference type="NCBI Taxonomy" id="1137780"/>
    <lineage>
        <taxon>Bacteria</taxon>
        <taxon>Pseudomonadati</taxon>
        <taxon>Bacteroidota</taxon>
        <taxon>Flavobacteriia</taxon>
        <taxon>Flavobacteriales</taxon>
        <taxon>Flavobacteriaceae</taxon>
    </lineage>
</organism>
<name>A0A2S7WM37_9FLAO</name>
<evidence type="ECO:0000259" key="6">
    <source>
        <dbReference type="PROSITE" id="PS50853"/>
    </source>
</evidence>
<dbReference type="Pfam" id="PF04231">
    <property type="entry name" value="Endonuclease_1"/>
    <property type="match status" value="1"/>
</dbReference>
<evidence type="ECO:0000256" key="1">
    <source>
        <dbReference type="ARBA" id="ARBA00006429"/>
    </source>
</evidence>
<sequence length="693" mass="75495">MKKILLLSFTLFALFTTAQQSYYNGLDFSKSGVALKEDLATRITSTHTNFLVYTPGVWEASKVTDVNPENSSEVLLIYGYAASGDMSRTRGLNDNGGAQGDWNREHVYPRSLGNPNLGTVGPGADAHHLRPADVNYNSLRSNTIFADGSGNSGNVAGGWYPGDEWKGDIARMMMYMYVRYDQVCLPSRVGNGSNANTPDDMVDLFLKWNAEDPVSDFERQRNTYHGNTANTYAQGNRNPFIDNAYLATRIWGGDPAEDSWGIFTTQDTEAPTTPTNVVVSNIATTSFDISWTASTDNESVSGYNVLLNGNNVGETATTSFSTTNLTPNTNYSVTIIAKDVANNNSAPSTAVNTTTLADTTAPTTPTNISISNQTGSSFQINWTASTDDSGILNYELFLDGNSLGTTSLTNYNVTNLTASTTYVVTIQAEDIANNKSSLSQPVNAITTDGSNNINEIFFSEYVEGSGFNKAVEIVNLTSNNVDLTPYTIKRQSNGIWEAPLSLAGKTININDVFVIINASALDVKLNEEADIKVPNETPMTFNGDDRVGLFKNDVLIDIIGDLNGTDDFGRDITLRRNSDVTKPTINYSEQAEWTFYASNTTSDIGNFNGTLSTENNLLESFKMFPNPTSGNTISFTTFRDLEISIFNVLGKLVQSKEISNTNNTIDIASLAKGIYLVKVKDDKNTITKKLIKK</sequence>
<dbReference type="SUPFAM" id="SSF54060">
    <property type="entry name" value="His-Me finger endonucleases"/>
    <property type="match status" value="1"/>
</dbReference>
<feature type="signal peptide" evidence="5">
    <location>
        <begin position="1"/>
        <end position="18"/>
    </location>
</feature>
<protein>
    <recommendedName>
        <fullName evidence="6">Fibronectin type-III domain-containing protein</fullName>
    </recommendedName>
</protein>
<dbReference type="OrthoDB" id="5485925at2"/>
<comment type="similarity">
    <text evidence="1">Belongs to the EndA/NucM nuclease family.</text>
</comment>
<dbReference type="Pfam" id="PF00041">
    <property type="entry name" value="fn3"/>
    <property type="match status" value="2"/>
</dbReference>
<dbReference type="InterPro" id="IPR003961">
    <property type="entry name" value="FN3_dom"/>
</dbReference>
<evidence type="ECO:0000256" key="3">
    <source>
        <dbReference type="ARBA" id="ARBA00022729"/>
    </source>
</evidence>
<dbReference type="InterPro" id="IPR044925">
    <property type="entry name" value="His-Me_finger_sf"/>
</dbReference>
<feature type="domain" description="Fibronectin type-III" evidence="6">
    <location>
        <begin position="273"/>
        <end position="358"/>
    </location>
</feature>
<feature type="chain" id="PRO_5015733146" description="Fibronectin type-III domain-containing protein" evidence="5">
    <location>
        <begin position="19"/>
        <end position="693"/>
    </location>
</feature>
<dbReference type="GO" id="GO:0016787">
    <property type="term" value="F:hydrolase activity"/>
    <property type="evidence" value="ECO:0007669"/>
    <property type="project" value="UniProtKB-KW"/>
</dbReference>
<keyword evidence="3 5" id="KW-0732">Signal</keyword>
<dbReference type="InterPro" id="IPR013783">
    <property type="entry name" value="Ig-like_fold"/>
</dbReference>
<evidence type="ECO:0000256" key="4">
    <source>
        <dbReference type="ARBA" id="ARBA00022801"/>
    </source>
</evidence>
<accession>A0A2S7WM37</accession>
<dbReference type="EMBL" id="MSCN01000001">
    <property type="protein sequence ID" value="PQJ78677.1"/>
    <property type="molecule type" value="Genomic_DNA"/>
</dbReference>
<dbReference type="PANTHER" id="PTHR33607:SF2">
    <property type="entry name" value="ENDONUCLEASE-1"/>
    <property type="match status" value="1"/>
</dbReference>
<reference evidence="7 8" key="1">
    <citation type="submission" date="2016-12" db="EMBL/GenBank/DDBJ databases">
        <title>Trade-off between light-utilization and light-protection in marine flavobacteria.</title>
        <authorList>
            <person name="Kumagai Y."/>
            <person name="Yoshizawa S."/>
            <person name="Kogure K."/>
            <person name="Iwasaki W."/>
        </authorList>
    </citation>
    <scope>NUCLEOTIDE SEQUENCE [LARGE SCALE GENOMIC DNA]</scope>
    <source>
        <strain evidence="7 8">NBRC 108759</strain>
    </source>
</reference>
<dbReference type="CDD" id="cd00063">
    <property type="entry name" value="FN3"/>
    <property type="match status" value="2"/>
</dbReference>
<dbReference type="PROSITE" id="PS50853">
    <property type="entry name" value="FN3"/>
    <property type="match status" value="2"/>
</dbReference>
<dbReference type="SUPFAM" id="SSF49265">
    <property type="entry name" value="Fibronectin type III"/>
    <property type="match status" value="1"/>
</dbReference>
<dbReference type="InterPro" id="IPR007346">
    <property type="entry name" value="Endonuclease-I"/>
</dbReference>
<proteinExistence type="inferred from homology"/>
<evidence type="ECO:0000256" key="2">
    <source>
        <dbReference type="ARBA" id="ARBA00022722"/>
    </source>
</evidence>
<dbReference type="Proteomes" id="UP000238882">
    <property type="component" value="Unassembled WGS sequence"/>
</dbReference>
<keyword evidence="8" id="KW-1185">Reference proteome</keyword>
<dbReference type="Pfam" id="PF00932">
    <property type="entry name" value="LTD"/>
    <property type="match status" value="1"/>
</dbReference>
<evidence type="ECO:0000313" key="7">
    <source>
        <dbReference type="EMBL" id="PQJ78677.1"/>
    </source>
</evidence>
<dbReference type="PANTHER" id="PTHR33607">
    <property type="entry name" value="ENDONUCLEASE-1"/>
    <property type="match status" value="1"/>
</dbReference>